<dbReference type="SMART" id="SM00671">
    <property type="entry name" value="SEL1"/>
    <property type="match status" value="2"/>
</dbReference>
<keyword evidence="1" id="KW-0732">Signal</keyword>
<feature type="signal peptide" evidence="1">
    <location>
        <begin position="1"/>
        <end position="22"/>
    </location>
</feature>
<reference evidence="2 3" key="1">
    <citation type="submission" date="2021-06" db="EMBL/GenBank/DDBJ databases">
        <authorList>
            <person name="Lee D.H."/>
        </authorList>
    </citation>
    <scope>NUCLEOTIDE SEQUENCE [LARGE SCALE GENOMIC DNA]</scope>
    <source>
        <strain evidence="2 3">MMS21-HV4-11</strain>
    </source>
</reference>
<dbReference type="InterPro" id="IPR050767">
    <property type="entry name" value="Sel1_AlgK"/>
</dbReference>
<proteinExistence type="predicted"/>
<dbReference type="RefSeq" id="WP_216961261.1">
    <property type="nucleotide sequence ID" value="NZ_JAHOPB010000001.1"/>
</dbReference>
<accession>A0ABS6IJX4</accession>
<dbReference type="EMBL" id="JAHOPB010000001">
    <property type="protein sequence ID" value="MBU8874904.1"/>
    <property type="molecule type" value="Genomic_DNA"/>
</dbReference>
<comment type="caution">
    <text evidence="2">The sequence shown here is derived from an EMBL/GenBank/DDBJ whole genome shotgun (WGS) entry which is preliminary data.</text>
</comment>
<evidence type="ECO:0000313" key="2">
    <source>
        <dbReference type="EMBL" id="MBU8874904.1"/>
    </source>
</evidence>
<evidence type="ECO:0000313" key="3">
    <source>
        <dbReference type="Proteomes" id="UP000727907"/>
    </source>
</evidence>
<sequence>MKSAFSALLVFLLAALATPASAQSYEEQMRQAAGAYERKDMTTAVRIWKVWAAKGEAEAQTLLGAMYWSGDGVPRNLNEAARLYLAAARQGYARAQNNIGFMLGFGEGIPPRDDIEAYKWIKLSIDRYTAKNQDRLDQARKDLATLAARMNPAQIAEAERRVRAWKPAPK</sequence>
<organism evidence="2 3">
    <name type="scientific">Reyranella humidisoli</name>
    <dbReference type="NCBI Taxonomy" id="2849149"/>
    <lineage>
        <taxon>Bacteria</taxon>
        <taxon>Pseudomonadati</taxon>
        <taxon>Pseudomonadota</taxon>
        <taxon>Alphaproteobacteria</taxon>
        <taxon>Hyphomicrobiales</taxon>
        <taxon>Reyranellaceae</taxon>
        <taxon>Reyranella</taxon>
    </lineage>
</organism>
<dbReference type="PANTHER" id="PTHR11102">
    <property type="entry name" value="SEL-1-LIKE PROTEIN"/>
    <property type="match status" value="1"/>
</dbReference>
<keyword evidence="3" id="KW-1185">Reference proteome</keyword>
<gene>
    <name evidence="2" type="ORF">KQ910_14095</name>
</gene>
<dbReference type="Proteomes" id="UP000727907">
    <property type="component" value="Unassembled WGS sequence"/>
</dbReference>
<name>A0ABS6IJX4_9HYPH</name>
<dbReference type="PANTHER" id="PTHR11102:SF160">
    <property type="entry name" value="ERAD-ASSOCIATED E3 UBIQUITIN-PROTEIN LIGASE COMPONENT HRD3"/>
    <property type="match status" value="1"/>
</dbReference>
<dbReference type="InterPro" id="IPR006597">
    <property type="entry name" value="Sel1-like"/>
</dbReference>
<protein>
    <submittedName>
        <fullName evidence="2">SEL1-like repeat protein</fullName>
    </submittedName>
</protein>
<dbReference type="Pfam" id="PF08238">
    <property type="entry name" value="Sel1"/>
    <property type="match status" value="2"/>
</dbReference>
<feature type="chain" id="PRO_5046818333" evidence="1">
    <location>
        <begin position="23"/>
        <end position="170"/>
    </location>
</feature>
<evidence type="ECO:0000256" key="1">
    <source>
        <dbReference type="SAM" id="SignalP"/>
    </source>
</evidence>